<dbReference type="CDD" id="cd00033">
    <property type="entry name" value="CCP"/>
    <property type="match status" value="1"/>
</dbReference>
<keyword evidence="6" id="KW-1185">Reference proteome</keyword>
<evidence type="ECO:0000259" key="4">
    <source>
        <dbReference type="PROSITE" id="PS50923"/>
    </source>
</evidence>
<name>A0A8S3VNX1_MYTED</name>
<keyword evidence="3" id="KW-1133">Transmembrane helix</keyword>
<dbReference type="Gene3D" id="2.10.70.10">
    <property type="entry name" value="Complement Module, domain 1"/>
    <property type="match status" value="1"/>
</dbReference>
<dbReference type="SMART" id="SM00032">
    <property type="entry name" value="CCP"/>
    <property type="match status" value="1"/>
</dbReference>
<dbReference type="AlphaFoldDB" id="A0A8S3VNX1"/>
<comment type="caution">
    <text evidence="5">The sequence shown here is derived from an EMBL/GenBank/DDBJ whole genome shotgun (WGS) entry which is preliminary data.</text>
</comment>
<accession>A0A8S3VNX1</accession>
<keyword evidence="3" id="KW-0812">Transmembrane</keyword>
<keyword evidence="3" id="KW-0472">Membrane</keyword>
<dbReference type="SUPFAM" id="SSF57535">
    <property type="entry name" value="Complement control module/SCR domain"/>
    <property type="match status" value="1"/>
</dbReference>
<protein>
    <submittedName>
        <fullName evidence="5">CSMD</fullName>
    </submittedName>
</protein>
<proteinExistence type="predicted"/>
<evidence type="ECO:0000256" key="1">
    <source>
        <dbReference type="ARBA" id="ARBA00023157"/>
    </source>
</evidence>
<feature type="domain" description="Sushi" evidence="4">
    <location>
        <begin position="28"/>
        <end position="86"/>
    </location>
</feature>
<dbReference type="InterPro" id="IPR035976">
    <property type="entry name" value="Sushi/SCR/CCP_sf"/>
</dbReference>
<dbReference type="Pfam" id="PF00084">
    <property type="entry name" value="Sushi"/>
    <property type="match status" value="1"/>
</dbReference>
<feature type="transmembrane region" description="Helical" evidence="3">
    <location>
        <begin position="321"/>
        <end position="348"/>
    </location>
</feature>
<comment type="caution">
    <text evidence="2">Lacks conserved residue(s) required for the propagation of feature annotation.</text>
</comment>
<evidence type="ECO:0000256" key="3">
    <source>
        <dbReference type="SAM" id="Phobius"/>
    </source>
</evidence>
<reference evidence="5" key="1">
    <citation type="submission" date="2021-03" db="EMBL/GenBank/DDBJ databases">
        <authorList>
            <person name="Bekaert M."/>
        </authorList>
    </citation>
    <scope>NUCLEOTIDE SEQUENCE</scope>
</reference>
<keyword evidence="2" id="KW-0768">Sushi</keyword>
<keyword evidence="1" id="KW-1015">Disulfide bond</keyword>
<gene>
    <name evidence="5" type="ORF">MEDL_68284</name>
</gene>
<evidence type="ECO:0000256" key="2">
    <source>
        <dbReference type="PROSITE-ProRule" id="PRU00302"/>
    </source>
</evidence>
<sequence length="376" mass="41021">MPKQRIKTSLYFFLKSLRIHEDEIVFAITCPDPGESDHVTRQLNGNNPTETVVYKCDSGYDYFSGNTTRVCGSDGQWSGEKLVCRAYLAVSNEQSNYIIAGTISGLLMDIFRAFKCVVLLTWMIFKKSGSTCTLPAELYNGGNTWTDIALQKTITFTTNKMTGFEIELAGETKDAFTCISNTGNVYVFKCDSTFTNIDFFKQPSFLCMKMVKVSGNLFYYHLLSEPDGTRQAKPDNFRIYFPAVSLFTSTGPDLASTPTCDYCSFTTPHSDSDFRMLQRQGTSENITQSEATLCLPCDADCSESQSPQSNSSKTDSDDSNVLLIVAIAVPTGVVAVIGVSAIIVVVMYKTLIMNGAKVAAVKGVSTTTGTNGGGPT</sequence>
<dbReference type="OrthoDB" id="6433056at2759"/>
<evidence type="ECO:0000313" key="5">
    <source>
        <dbReference type="EMBL" id="CAG2256882.1"/>
    </source>
</evidence>
<evidence type="ECO:0000313" key="6">
    <source>
        <dbReference type="Proteomes" id="UP000683360"/>
    </source>
</evidence>
<organism evidence="5 6">
    <name type="scientific">Mytilus edulis</name>
    <name type="common">Blue mussel</name>
    <dbReference type="NCBI Taxonomy" id="6550"/>
    <lineage>
        <taxon>Eukaryota</taxon>
        <taxon>Metazoa</taxon>
        <taxon>Spiralia</taxon>
        <taxon>Lophotrochozoa</taxon>
        <taxon>Mollusca</taxon>
        <taxon>Bivalvia</taxon>
        <taxon>Autobranchia</taxon>
        <taxon>Pteriomorphia</taxon>
        <taxon>Mytilida</taxon>
        <taxon>Mytiloidea</taxon>
        <taxon>Mytilidae</taxon>
        <taxon>Mytilinae</taxon>
        <taxon>Mytilus</taxon>
    </lineage>
</organism>
<dbReference type="InterPro" id="IPR000436">
    <property type="entry name" value="Sushi_SCR_CCP_dom"/>
</dbReference>
<dbReference type="PROSITE" id="PS50923">
    <property type="entry name" value="SUSHI"/>
    <property type="match status" value="1"/>
</dbReference>
<dbReference type="EMBL" id="CAJPWZ010003318">
    <property type="protein sequence ID" value="CAG2256882.1"/>
    <property type="molecule type" value="Genomic_DNA"/>
</dbReference>
<dbReference type="Proteomes" id="UP000683360">
    <property type="component" value="Unassembled WGS sequence"/>
</dbReference>